<dbReference type="EMBL" id="VYYT01000135">
    <property type="protein sequence ID" value="KAK2764660.1"/>
    <property type="molecule type" value="Genomic_DNA"/>
</dbReference>
<protein>
    <submittedName>
        <fullName evidence="2">Uncharacterized protein</fullName>
    </submittedName>
</protein>
<feature type="signal peptide" evidence="1">
    <location>
        <begin position="1"/>
        <end position="17"/>
    </location>
</feature>
<evidence type="ECO:0000313" key="2">
    <source>
        <dbReference type="EMBL" id="KAK2764660.1"/>
    </source>
</evidence>
<keyword evidence="1" id="KW-0732">Signal</keyword>
<dbReference type="Proteomes" id="UP001281614">
    <property type="component" value="Unassembled WGS sequence"/>
</dbReference>
<accession>A0AAE0D7Y3</accession>
<organism evidence="2 3">
    <name type="scientific">Colletotrichum kahawae</name>
    <name type="common">Coffee berry disease fungus</name>
    <dbReference type="NCBI Taxonomy" id="34407"/>
    <lineage>
        <taxon>Eukaryota</taxon>
        <taxon>Fungi</taxon>
        <taxon>Dikarya</taxon>
        <taxon>Ascomycota</taxon>
        <taxon>Pezizomycotina</taxon>
        <taxon>Sordariomycetes</taxon>
        <taxon>Hypocreomycetidae</taxon>
        <taxon>Glomerellales</taxon>
        <taxon>Glomerellaceae</taxon>
        <taxon>Colletotrichum</taxon>
        <taxon>Colletotrichum gloeosporioides species complex</taxon>
    </lineage>
</organism>
<comment type="caution">
    <text evidence="2">The sequence shown here is derived from an EMBL/GenBank/DDBJ whole genome shotgun (WGS) entry which is preliminary data.</text>
</comment>
<sequence>MRASAVFVTLFATLAVAMPSPGPKNELSAVDEASLLVARQGAPAGTCNKPDADGSACAALKCQSNSKSGRGNKVCSRSTCSALCMIANVFLRRSAAATQLSLSTWDMGGLSVLGGLSHLGGRSIALKQTETLKVSSMNRTRFSFFIFRRR</sequence>
<evidence type="ECO:0000256" key="1">
    <source>
        <dbReference type="SAM" id="SignalP"/>
    </source>
</evidence>
<name>A0AAE0D7Y3_COLKA</name>
<dbReference type="AlphaFoldDB" id="A0AAE0D7Y3"/>
<evidence type="ECO:0000313" key="3">
    <source>
        <dbReference type="Proteomes" id="UP001281614"/>
    </source>
</evidence>
<feature type="chain" id="PRO_5042086105" evidence="1">
    <location>
        <begin position="18"/>
        <end position="150"/>
    </location>
</feature>
<keyword evidence="3" id="KW-1185">Reference proteome</keyword>
<gene>
    <name evidence="2" type="ORF">CKAH01_04825</name>
</gene>
<proteinExistence type="predicted"/>
<reference evidence="2" key="1">
    <citation type="submission" date="2023-02" db="EMBL/GenBank/DDBJ databases">
        <title>Colletotrichum kahawae CIFC_Que2 genome sequencing and assembly.</title>
        <authorList>
            <person name="Baroncelli R."/>
        </authorList>
    </citation>
    <scope>NUCLEOTIDE SEQUENCE</scope>
    <source>
        <strain evidence="2">CIFC_Que2</strain>
    </source>
</reference>